<sequence>MFLLTSRQFVRGGARTWFTWICAVICTGLIGAVLFGGESLAASFSQRSDLAQQVLLLSRLVLGSLILGLAILLRSIFRLSLSQRTRMLGQMASLGATRRQLRQSVWMDALILAGCSIPLGLVASAAGLAVVFSVLKSWTQLNARPLTLLVRPQHVLLAAACVLVTLLLATWGPAREASRLTPIEAVRESCALPKRRGRVRFKNVEKLLAVRSISAYRERSSQTAVIAVCVFLVMLTLGFSEGMVRSYEDSVPEYSYRVYCWVRGGDEPAELDRLVRNAAANVTDSRVYSSEDTGLIWPVGDSMAKVLTLDDQAFEEWYGAPLPAAEEGTLSCVYASDGQQKPSFNIGQTAQSGDCVVTDFCSNPLPAGLQEENGFSTQYLITTQSAYDAFPGKLQRAERLLQILVETQDAAQLTPAVTQALAERAVQDDGHDLVGSDMTAYVIQDFTRSSWNYAATEAAIDLLRICCGGFAVLLAVGCTASVLSAVSAQAQMRRREFALLRSAGMTQTGIRRTLGIEARNRFVWGLGLGLPLGIGAYYFLEKQMISFFDFHWLACLAESCKTGLVVAVCAGAVCWAANRIALNAALHASVRDDLVRE</sequence>
<evidence type="ECO:0000256" key="1">
    <source>
        <dbReference type="ARBA" id="ARBA00004651"/>
    </source>
</evidence>
<reference evidence="9 10" key="1">
    <citation type="submission" date="2024-03" db="EMBL/GenBank/DDBJ databases">
        <title>Human intestinal bacterial collection.</title>
        <authorList>
            <person name="Pauvert C."/>
            <person name="Hitch T.C.A."/>
            <person name="Clavel T."/>
        </authorList>
    </citation>
    <scope>NUCLEOTIDE SEQUENCE [LARGE SCALE GENOMIC DNA]</scope>
    <source>
        <strain evidence="9 10">CLA-JM-H11</strain>
    </source>
</reference>
<evidence type="ECO:0000256" key="2">
    <source>
        <dbReference type="ARBA" id="ARBA00022475"/>
    </source>
</evidence>
<comment type="similarity">
    <text evidence="6">Belongs to the ABC-4 integral membrane protein family.</text>
</comment>
<name>A0ABV1GCN8_9FIRM</name>
<keyword evidence="4 7" id="KW-1133">Transmembrane helix</keyword>
<feature type="transmembrane region" description="Helical" evidence="7">
    <location>
        <begin position="522"/>
        <end position="540"/>
    </location>
</feature>
<dbReference type="PANTHER" id="PTHR30572:SF4">
    <property type="entry name" value="ABC TRANSPORTER PERMEASE YTRF"/>
    <property type="match status" value="1"/>
</dbReference>
<evidence type="ECO:0000256" key="7">
    <source>
        <dbReference type="SAM" id="Phobius"/>
    </source>
</evidence>
<evidence type="ECO:0000256" key="5">
    <source>
        <dbReference type="ARBA" id="ARBA00023136"/>
    </source>
</evidence>
<keyword evidence="5 7" id="KW-0472">Membrane</keyword>
<feature type="domain" description="ABC3 transporter permease C-terminal" evidence="8">
    <location>
        <begin position="61"/>
        <end position="182"/>
    </location>
</feature>
<dbReference type="PANTHER" id="PTHR30572">
    <property type="entry name" value="MEMBRANE COMPONENT OF TRANSPORTER-RELATED"/>
    <property type="match status" value="1"/>
</dbReference>
<evidence type="ECO:0000259" key="8">
    <source>
        <dbReference type="Pfam" id="PF02687"/>
    </source>
</evidence>
<feature type="transmembrane region" description="Helical" evidence="7">
    <location>
        <begin position="223"/>
        <end position="240"/>
    </location>
</feature>
<organism evidence="9 10">
    <name type="scientific">Ruthenibacterium intestinale</name>
    <dbReference type="NCBI Taxonomy" id="3133163"/>
    <lineage>
        <taxon>Bacteria</taxon>
        <taxon>Bacillati</taxon>
        <taxon>Bacillota</taxon>
        <taxon>Clostridia</taxon>
        <taxon>Eubacteriales</taxon>
        <taxon>Oscillospiraceae</taxon>
        <taxon>Ruthenibacterium</taxon>
    </lineage>
</organism>
<evidence type="ECO:0000313" key="9">
    <source>
        <dbReference type="EMBL" id="MEQ2519612.1"/>
    </source>
</evidence>
<proteinExistence type="inferred from homology"/>
<evidence type="ECO:0000256" key="6">
    <source>
        <dbReference type="ARBA" id="ARBA00038076"/>
    </source>
</evidence>
<feature type="transmembrane region" description="Helical" evidence="7">
    <location>
        <begin position="17"/>
        <end position="36"/>
    </location>
</feature>
<gene>
    <name evidence="9" type="ORF">WMO24_04090</name>
</gene>
<comment type="subcellular location">
    <subcellularLocation>
        <location evidence="1">Cell membrane</location>
        <topology evidence="1">Multi-pass membrane protein</topology>
    </subcellularLocation>
</comment>
<dbReference type="RefSeq" id="WP_349215055.1">
    <property type="nucleotide sequence ID" value="NZ_JBBMFA010000060.1"/>
</dbReference>
<comment type="caution">
    <text evidence="9">The sequence shown here is derived from an EMBL/GenBank/DDBJ whole genome shotgun (WGS) entry which is preliminary data.</text>
</comment>
<feature type="transmembrane region" description="Helical" evidence="7">
    <location>
        <begin position="56"/>
        <end position="77"/>
    </location>
</feature>
<feature type="domain" description="ABC3 transporter permease C-terminal" evidence="8">
    <location>
        <begin position="470"/>
        <end position="555"/>
    </location>
</feature>
<dbReference type="Proteomes" id="UP001477672">
    <property type="component" value="Unassembled WGS sequence"/>
</dbReference>
<evidence type="ECO:0000256" key="3">
    <source>
        <dbReference type="ARBA" id="ARBA00022692"/>
    </source>
</evidence>
<feature type="transmembrane region" description="Helical" evidence="7">
    <location>
        <begin position="109"/>
        <end position="135"/>
    </location>
</feature>
<evidence type="ECO:0000313" key="10">
    <source>
        <dbReference type="Proteomes" id="UP001477672"/>
    </source>
</evidence>
<dbReference type="Pfam" id="PF02687">
    <property type="entry name" value="FtsX"/>
    <property type="match status" value="2"/>
</dbReference>
<dbReference type="EMBL" id="JBBMFA010000060">
    <property type="protein sequence ID" value="MEQ2519612.1"/>
    <property type="molecule type" value="Genomic_DNA"/>
</dbReference>
<dbReference type="InterPro" id="IPR050250">
    <property type="entry name" value="Macrolide_Exporter_MacB"/>
</dbReference>
<feature type="transmembrane region" description="Helical" evidence="7">
    <location>
        <begin position="155"/>
        <end position="174"/>
    </location>
</feature>
<dbReference type="InterPro" id="IPR003838">
    <property type="entry name" value="ABC3_permease_C"/>
</dbReference>
<keyword evidence="3 7" id="KW-0812">Transmembrane</keyword>
<protein>
    <submittedName>
        <fullName evidence="9">ABC transporter permease</fullName>
    </submittedName>
</protein>
<evidence type="ECO:0000256" key="4">
    <source>
        <dbReference type="ARBA" id="ARBA00022989"/>
    </source>
</evidence>
<keyword evidence="10" id="KW-1185">Reference proteome</keyword>
<accession>A0ABV1GCN8</accession>
<keyword evidence="2" id="KW-1003">Cell membrane</keyword>
<feature type="transmembrane region" description="Helical" evidence="7">
    <location>
        <begin position="462"/>
        <end position="486"/>
    </location>
</feature>